<dbReference type="EMBL" id="RJVU01044706">
    <property type="protein sequence ID" value="ROL44660.1"/>
    <property type="molecule type" value="Genomic_DNA"/>
</dbReference>
<name>A0A3N0YFP0_ANAGA</name>
<evidence type="ECO:0000313" key="2">
    <source>
        <dbReference type="Proteomes" id="UP000281406"/>
    </source>
</evidence>
<sequence>SRVADTAVGGDVWSVFRGAALNPTVNVFWCPFAAAADLSHGFRMERATVDSTAAKPLFPARQLFRERVKGNVWHLLLLVRVRRDAWIRLPPDT</sequence>
<accession>A0A3N0YFP0</accession>
<comment type="caution">
    <text evidence="1">The sequence shown here is derived from an EMBL/GenBank/DDBJ whole genome shotgun (WGS) entry which is preliminary data.</text>
</comment>
<dbReference type="Proteomes" id="UP000281406">
    <property type="component" value="Unassembled WGS sequence"/>
</dbReference>
<proteinExistence type="predicted"/>
<organism evidence="1 2">
    <name type="scientific">Anabarilius grahami</name>
    <name type="common">Kanglang fish</name>
    <name type="synonym">Barilius grahami</name>
    <dbReference type="NCBI Taxonomy" id="495550"/>
    <lineage>
        <taxon>Eukaryota</taxon>
        <taxon>Metazoa</taxon>
        <taxon>Chordata</taxon>
        <taxon>Craniata</taxon>
        <taxon>Vertebrata</taxon>
        <taxon>Euteleostomi</taxon>
        <taxon>Actinopterygii</taxon>
        <taxon>Neopterygii</taxon>
        <taxon>Teleostei</taxon>
        <taxon>Ostariophysi</taxon>
        <taxon>Cypriniformes</taxon>
        <taxon>Xenocyprididae</taxon>
        <taxon>Xenocypridinae</taxon>
        <taxon>Xenocypridinae incertae sedis</taxon>
        <taxon>Anabarilius</taxon>
    </lineage>
</organism>
<evidence type="ECO:0000313" key="1">
    <source>
        <dbReference type="EMBL" id="ROL44660.1"/>
    </source>
</evidence>
<keyword evidence="2" id="KW-1185">Reference proteome</keyword>
<feature type="non-terminal residue" evidence="1">
    <location>
        <position position="1"/>
    </location>
</feature>
<reference evidence="1 2" key="1">
    <citation type="submission" date="2018-10" db="EMBL/GenBank/DDBJ databases">
        <title>Genome assembly for a Yunnan-Guizhou Plateau 3E fish, Anabarilius grahami (Regan), and its evolutionary and genetic applications.</title>
        <authorList>
            <person name="Jiang W."/>
        </authorList>
    </citation>
    <scope>NUCLEOTIDE SEQUENCE [LARGE SCALE GENOMIC DNA]</scope>
    <source>
        <strain evidence="1">AG-KIZ</strain>
        <tissue evidence="1">Muscle</tissue>
    </source>
</reference>
<dbReference type="AlphaFoldDB" id="A0A3N0YFP0"/>
<gene>
    <name evidence="1" type="ORF">DPX16_18371</name>
</gene>
<protein>
    <submittedName>
        <fullName evidence="1">Uncharacterized protein</fullName>
    </submittedName>
</protein>